<reference evidence="1" key="1">
    <citation type="submission" date="2019-01" db="EMBL/GenBank/DDBJ databases">
        <authorList>
            <person name="Ashton P.M."/>
            <person name="Dallman T."/>
            <person name="Nair S."/>
            <person name="De Pinna E."/>
            <person name="Peters T."/>
            <person name="Grant K."/>
        </authorList>
    </citation>
    <scope>NUCLEOTIDE SEQUENCE</scope>
    <source>
        <strain evidence="1">559803</strain>
    </source>
</reference>
<gene>
    <name evidence="1" type="ORF">EUV16_15635</name>
</gene>
<sequence length="237" mass="27255">MCAFVSKKTGDKTEHPVVNYVNNVNKRIDDEAVEFSQSADFYIIETASGSRGFVTTNQKRNVLEELNKGFRFYLRDEISKSEVIDLINEFSSVEFGEFGDIFKLKESNDLVLSACIMHFMGLDSVADNLLKVAFYNENMKLGQLHFVYHSSKVVERLKQRKNSSQPRNPNYAKAIKILKDTWEKYPAASKNEMLSKLHQYFNGSVSKDSIKRWIKKSKLQPPKPDKYTAFSLVINPD</sequence>
<dbReference type="EMBL" id="AAHWHN010000013">
    <property type="protein sequence ID" value="ECB0428110.1"/>
    <property type="molecule type" value="Genomic_DNA"/>
</dbReference>
<comment type="caution">
    <text evidence="1">The sequence shown here is derived from an EMBL/GenBank/DDBJ whole genome shotgun (WGS) entry which is preliminary data.</text>
</comment>
<organism evidence="1">
    <name type="scientific">Salmonella enterica subsp. enterica serovar Agbeni</name>
    <dbReference type="NCBI Taxonomy" id="1967642"/>
    <lineage>
        <taxon>Bacteria</taxon>
        <taxon>Pseudomonadati</taxon>
        <taxon>Pseudomonadota</taxon>
        <taxon>Gammaproteobacteria</taxon>
        <taxon>Enterobacterales</taxon>
        <taxon>Enterobacteriaceae</taxon>
        <taxon>Salmonella</taxon>
    </lineage>
</organism>
<protein>
    <submittedName>
        <fullName evidence="1">Uncharacterized protein</fullName>
    </submittedName>
</protein>
<dbReference type="AlphaFoldDB" id="A0A5I4RC07"/>
<accession>A0A5I4RC07</accession>
<proteinExistence type="predicted"/>
<evidence type="ECO:0000313" key="1">
    <source>
        <dbReference type="EMBL" id="ECB0428110.1"/>
    </source>
</evidence>
<name>A0A5I4RC07_SALET</name>